<dbReference type="GO" id="GO:0005829">
    <property type="term" value="C:cytosol"/>
    <property type="evidence" value="ECO:0007669"/>
    <property type="project" value="TreeGrafter"/>
</dbReference>
<evidence type="ECO:0000313" key="8">
    <source>
        <dbReference type="Proteomes" id="UP000070565"/>
    </source>
</evidence>
<evidence type="ECO:0000256" key="4">
    <source>
        <dbReference type="ARBA" id="ARBA00023211"/>
    </source>
</evidence>
<evidence type="ECO:0000256" key="3">
    <source>
        <dbReference type="ARBA" id="ARBA00022842"/>
    </source>
</evidence>
<dbReference type="PANTHER" id="PTHR21327:SF46">
    <property type="entry name" value="3,4-DIHYDROXY-2-BUTANONE 4-PHOSPHATE SYNTHASE"/>
    <property type="match status" value="1"/>
</dbReference>
<dbReference type="UniPathway" id="UPA00275">
    <property type="reaction ID" value="UER00399"/>
</dbReference>
<keyword evidence="5 6" id="KW-0456">Lyase</keyword>
<dbReference type="Pfam" id="PF00926">
    <property type="entry name" value="DHBP_synthase"/>
    <property type="match status" value="1"/>
</dbReference>
<dbReference type="Gene3D" id="3.90.870.10">
    <property type="entry name" value="DHBP synthase"/>
    <property type="match status" value="1"/>
</dbReference>
<dbReference type="GO" id="GO:0009231">
    <property type="term" value="P:riboflavin biosynthetic process"/>
    <property type="evidence" value="ECO:0007669"/>
    <property type="project" value="UniProtKB-UniPathway"/>
</dbReference>
<keyword evidence="2 6" id="KW-0479">Metal-binding</keyword>
<organism evidence="7 8">
    <name type="scientific">candidate division MSBL1 archaeon SCGC-AAA261F19</name>
    <dbReference type="NCBI Taxonomy" id="1698275"/>
    <lineage>
        <taxon>Archaea</taxon>
        <taxon>Methanobacteriati</taxon>
        <taxon>Methanobacteriota</taxon>
        <taxon>candidate division MSBL1</taxon>
    </lineage>
</organism>
<dbReference type="SUPFAM" id="SSF55821">
    <property type="entry name" value="YrdC/RibB"/>
    <property type="match status" value="1"/>
</dbReference>
<accession>A0A133VAM3</accession>
<keyword evidence="1 6" id="KW-0686">Riboflavin biosynthesis</keyword>
<comment type="function">
    <text evidence="6">Catalyzes the conversion of D-ribulose 5-phosphate to formate and 3,4-dihydroxy-2-butanone 4-phosphate.</text>
</comment>
<evidence type="ECO:0000256" key="5">
    <source>
        <dbReference type="ARBA" id="ARBA00023239"/>
    </source>
</evidence>
<reference evidence="7 8" key="1">
    <citation type="journal article" date="2016" name="Sci. Rep.">
        <title>Metabolic traits of an uncultured archaeal lineage -MSBL1- from brine pools of the Red Sea.</title>
        <authorList>
            <person name="Mwirichia R."/>
            <person name="Alam I."/>
            <person name="Rashid M."/>
            <person name="Vinu M."/>
            <person name="Ba-Alawi W."/>
            <person name="Anthony Kamau A."/>
            <person name="Kamanda Ngugi D."/>
            <person name="Goker M."/>
            <person name="Klenk H.P."/>
            <person name="Bajic V."/>
            <person name="Stingl U."/>
        </authorList>
    </citation>
    <scope>NUCLEOTIDE SEQUENCE [LARGE SCALE GENOMIC DNA]</scope>
    <source>
        <strain evidence="7">SCGC-AAA261F19</strain>
    </source>
</reference>
<evidence type="ECO:0000313" key="7">
    <source>
        <dbReference type="EMBL" id="KXB03506.1"/>
    </source>
</evidence>
<proteinExistence type="inferred from homology"/>
<dbReference type="GO" id="GO:0008686">
    <property type="term" value="F:3,4-dihydroxy-2-butanone-4-phosphate synthase activity"/>
    <property type="evidence" value="ECO:0007669"/>
    <property type="project" value="UniProtKB-EC"/>
</dbReference>
<dbReference type="GO" id="GO:0046872">
    <property type="term" value="F:metal ion binding"/>
    <property type="evidence" value="ECO:0007669"/>
    <property type="project" value="UniProtKB-KW"/>
</dbReference>
<evidence type="ECO:0000256" key="1">
    <source>
        <dbReference type="ARBA" id="ARBA00022619"/>
    </source>
</evidence>
<comment type="catalytic activity">
    <reaction evidence="6">
        <text>D-ribulose 5-phosphate = (2S)-2-hydroxy-3-oxobutyl phosphate + formate + H(+)</text>
        <dbReference type="Rhea" id="RHEA:18457"/>
        <dbReference type="ChEBI" id="CHEBI:15378"/>
        <dbReference type="ChEBI" id="CHEBI:15740"/>
        <dbReference type="ChEBI" id="CHEBI:58121"/>
        <dbReference type="ChEBI" id="CHEBI:58830"/>
        <dbReference type="EC" id="4.1.99.12"/>
    </reaction>
</comment>
<dbReference type="NCBIfam" id="TIGR00506">
    <property type="entry name" value="ribB"/>
    <property type="match status" value="1"/>
</dbReference>
<comment type="subunit">
    <text evidence="6">Homodimer.</text>
</comment>
<dbReference type="InterPro" id="IPR000422">
    <property type="entry name" value="DHBP_synthase_RibB"/>
</dbReference>
<keyword evidence="4 6" id="KW-0464">Manganese</keyword>
<evidence type="ECO:0000256" key="6">
    <source>
        <dbReference type="RuleBase" id="RU003843"/>
    </source>
</evidence>
<dbReference type="EC" id="4.1.99.12" evidence="6"/>
<protein>
    <recommendedName>
        <fullName evidence="6">3,4-dihydroxy-2-butanone 4-phosphate synthase</fullName>
        <shortName evidence="6">DHBP synthase</shortName>
        <ecNumber evidence="6">4.1.99.12</ecNumber>
    </recommendedName>
</protein>
<dbReference type="PANTHER" id="PTHR21327">
    <property type="entry name" value="GTP CYCLOHYDROLASE II-RELATED"/>
    <property type="match status" value="1"/>
</dbReference>
<dbReference type="InterPro" id="IPR017945">
    <property type="entry name" value="DHBP_synth_RibB-like_a/b_dom"/>
</dbReference>
<sequence length="232" mass="25314">MKINRALDSIRNGEFVLVHDASEREDETDLVIAAEKVRPAHVAEMRRDGGGLICVALHPKAAKNLNLPLLTDIYKAASSAHEVLDAAAANDLPYDERSSFSISVNHRDTFTGVTDEDRALTISELGKLANQAFNGSAPTDFGRNFRTPGHVPLLRAAEGLTDERQGHTELSVVLMVMAGISPAAAICEMLDDETSRALSHQSAREYAEEGGLVYLEGDEIRDAFSDWRSVRK</sequence>
<comment type="caution">
    <text evidence="7">The sequence shown here is derived from an EMBL/GenBank/DDBJ whole genome shotgun (WGS) entry which is preliminary data.</text>
</comment>
<dbReference type="EMBL" id="LHXZ01000011">
    <property type="protein sequence ID" value="KXB03506.1"/>
    <property type="molecule type" value="Genomic_DNA"/>
</dbReference>
<keyword evidence="8" id="KW-1185">Reference proteome</keyword>
<dbReference type="Proteomes" id="UP000070565">
    <property type="component" value="Unassembled WGS sequence"/>
</dbReference>
<evidence type="ECO:0000256" key="2">
    <source>
        <dbReference type="ARBA" id="ARBA00022723"/>
    </source>
</evidence>
<gene>
    <name evidence="7" type="ORF">AKJ45_01415</name>
</gene>
<comment type="pathway">
    <text evidence="6">Cofactor biosynthesis; riboflavin biosynthesis; 2-hydroxy-3-oxobutyl phosphate from D-ribulose 5-phosphate: step 1/1.</text>
</comment>
<dbReference type="PATRIC" id="fig|1698275.3.peg.88"/>
<dbReference type="AlphaFoldDB" id="A0A133VAM3"/>
<comment type="cofactor">
    <cofactor evidence="6">
        <name>Mg(2+)</name>
        <dbReference type="ChEBI" id="CHEBI:18420"/>
    </cofactor>
    <cofactor evidence="6">
        <name>Mn(2+)</name>
        <dbReference type="ChEBI" id="CHEBI:29035"/>
    </cofactor>
    <text evidence="6">Binds 2 divalent metal cations per subunit. Magnesium or manganese.</text>
</comment>
<comment type="similarity">
    <text evidence="6">Belongs to the DHBP synthase family.</text>
</comment>
<name>A0A133VAM3_9EURY</name>
<keyword evidence="3 6" id="KW-0460">Magnesium</keyword>